<proteinExistence type="predicted"/>
<dbReference type="RefSeq" id="WP_205311331.1">
    <property type="nucleotide sequence ID" value="NZ_JAERPS020000004.1"/>
</dbReference>
<dbReference type="GO" id="GO:0016746">
    <property type="term" value="F:acyltransferase activity"/>
    <property type="evidence" value="ECO:0007669"/>
    <property type="project" value="UniProtKB-KW"/>
</dbReference>
<evidence type="ECO:0000313" key="2">
    <source>
        <dbReference type="Proteomes" id="UP000663814"/>
    </source>
</evidence>
<evidence type="ECO:0000313" key="1">
    <source>
        <dbReference type="EMBL" id="MBZ9612555.1"/>
    </source>
</evidence>
<name>A0ABS7XBX5_9GAMM</name>
<reference evidence="1 2" key="1">
    <citation type="submission" date="2021-08" db="EMBL/GenBank/DDBJ databases">
        <title>Rheinheimera aquimaris sp. nov., isolated from seawater of the East Sea in Korea.</title>
        <authorList>
            <person name="Kim K.H."/>
            <person name="Wenting R."/>
            <person name="Kim K.R."/>
            <person name="Jeon C.O."/>
        </authorList>
    </citation>
    <scope>NUCLEOTIDE SEQUENCE [LARGE SCALE GENOMIC DNA]</scope>
    <source>
        <strain evidence="1 2">MA-13</strain>
    </source>
</reference>
<accession>A0ABS7XBX5</accession>
<dbReference type="InterPro" id="IPR016181">
    <property type="entry name" value="Acyl_CoA_acyltransferase"/>
</dbReference>
<protein>
    <submittedName>
        <fullName evidence="1">PEP-CTERM/exosortase system-associated acyltransferase</fullName>
    </submittedName>
</protein>
<keyword evidence="1" id="KW-0012">Acyltransferase</keyword>
<organism evidence="1 2">
    <name type="scientific">Rheinheimera maricola</name>
    <dbReference type="NCBI Taxonomy" id="2793282"/>
    <lineage>
        <taxon>Bacteria</taxon>
        <taxon>Pseudomonadati</taxon>
        <taxon>Pseudomonadota</taxon>
        <taxon>Gammaproteobacteria</taxon>
        <taxon>Chromatiales</taxon>
        <taxon>Chromatiaceae</taxon>
        <taxon>Rheinheimera</taxon>
    </lineage>
</organism>
<keyword evidence="1" id="KW-0808">Transferase</keyword>
<dbReference type="Proteomes" id="UP000663814">
    <property type="component" value="Unassembled WGS sequence"/>
</dbReference>
<dbReference type="Gene3D" id="3.40.630.30">
    <property type="match status" value="1"/>
</dbReference>
<dbReference type="Pfam" id="PF13444">
    <property type="entry name" value="Acetyltransf_5"/>
    <property type="match status" value="1"/>
</dbReference>
<comment type="caution">
    <text evidence="1">The sequence shown here is derived from an EMBL/GenBank/DDBJ whole genome shotgun (WGS) entry which is preliminary data.</text>
</comment>
<sequence length="274" mass="31039">MSSLVAVSDIAFLHSAPLQPVASQSVEHYCPLQYFPDFYQARLPRTAEQYNDTFRLRHQVYCEELSYEPVRADKLERDQFDLRAIHCAITQNASNKLAGTVRLITSAAPDQLLPVESYFGTNFTNPALAPSNFPRHNICEISRLAVPKDIRRSQLIEVSERHPGLPAVESQCRKLVSVALYLLATLMCVRDDRYHAYVMIEPSLARVLKRVGIHFIQIGDAIDFNGSRAPYYVDMRTTKSTLKADYLALRNALDSQLFDANEEYENIGLQRAVG</sequence>
<dbReference type="SUPFAM" id="SSF55729">
    <property type="entry name" value="Acyl-CoA N-acyltransferases (Nat)"/>
    <property type="match status" value="1"/>
</dbReference>
<dbReference type="EMBL" id="JAERPS020000004">
    <property type="protein sequence ID" value="MBZ9612555.1"/>
    <property type="molecule type" value="Genomic_DNA"/>
</dbReference>
<keyword evidence="2" id="KW-1185">Reference proteome</keyword>
<dbReference type="NCBIfam" id="TIGR03694">
    <property type="entry name" value="exosort_acyl"/>
    <property type="match status" value="1"/>
</dbReference>
<dbReference type="InterPro" id="IPR022484">
    <property type="entry name" value="PEP-CTERM/exosrtase_acylTfrase"/>
</dbReference>
<gene>
    <name evidence="1" type="ORF">I4W93_013200</name>
</gene>